<accession>A0AA49GBC9</accession>
<sequence length="168" mass="19272">MKTYPNILKPVKKYVLVGLIVLITLFGFILDANAQSTLLENDVDKINNSMVVQLADYDFDIMIPKVTNEELETFEDAAFNQMVYVTDGASGYYFYMGAEWEMQNVREVFELIDMNIAIQKPVNESFIIIAGEENSTALLDYNHHVKNIYQDFGFDKNDEAMAINIKKE</sequence>
<dbReference type="EMBL" id="CP129971">
    <property type="protein sequence ID" value="WKK73744.1"/>
    <property type="molecule type" value="Genomic_DNA"/>
</dbReference>
<reference evidence="1 2" key="1">
    <citation type="submission" date="2023-08" db="EMBL/GenBank/DDBJ databases">
        <title>Comparative genomics and taxonomic characterization of three novel marine species of genus Marivirga.</title>
        <authorList>
            <person name="Muhammad N."/>
            <person name="Kim S.-G."/>
        </authorList>
    </citation>
    <scope>NUCLEOTIDE SEQUENCE [LARGE SCALE GENOMIC DNA]</scope>
    <source>
        <strain evidence="1 2">BDSF4-3</strain>
    </source>
</reference>
<dbReference type="AlphaFoldDB" id="A0AA49GBC9"/>
<evidence type="ECO:0000313" key="1">
    <source>
        <dbReference type="EMBL" id="WKK73744.1"/>
    </source>
</evidence>
<gene>
    <name evidence="1" type="ORF">QYS49_17695</name>
</gene>
<evidence type="ECO:0000313" key="2">
    <source>
        <dbReference type="Proteomes" id="UP001230496"/>
    </source>
</evidence>
<proteinExistence type="predicted"/>
<name>A0AA49GBC9_9BACT</name>
<dbReference type="KEGG" id="msaa:QYS49_17695"/>
<organism evidence="1 2">
    <name type="scientific">Marivirga salinarum</name>
    <dbReference type="NCBI Taxonomy" id="3059078"/>
    <lineage>
        <taxon>Bacteria</taxon>
        <taxon>Pseudomonadati</taxon>
        <taxon>Bacteroidota</taxon>
        <taxon>Cytophagia</taxon>
        <taxon>Cytophagales</taxon>
        <taxon>Marivirgaceae</taxon>
        <taxon>Marivirga</taxon>
    </lineage>
</organism>
<protein>
    <submittedName>
        <fullName evidence="1">Uncharacterized protein</fullName>
    </submittedName>
</protein>
<keyword evidence="2" id="KW-1185">Reference proteome</keyword>
<dbReference type="Proteomes" id="UP001230496">
    <property type="component" value="Chromosome"/>
</dbReference>
<dbReference type="RefSeq" id="WP_308348338.1">
    <property type="nucleotide sequence ID" value="NZ_CP129971.1"/>
</dbReference>